<dbReference type="SMART" id="SM00490">
    <property type="entry name" value="HELICc"/>
    <property type="match status" value="1"/>
</dbReference>
<dbReference type="GO" id="GO:0004386">
    <property type="term" value="F:helicase activity"/>
    <property type="evidence" value="ECO:0007669"/>
    <property type="project" value="UniProtKB-KW"/>
</dbReference>
<keyword evidence="6" id="KW-1185">Reference proteome</keyword>
<keyword evidence="1" id="KW-0378">Hydrolase</keyword>
<feature type="compositionally biased region" description="Basic and acidic residues" evidence="3">
    <location>
        <begin position="175"/>
        <end position="197"/>
    </location>
</feature>
<sequence>MNHLRLTAVRDEAEYKQEAAKRAELHRDARKRQQERDRRDGLADSKKRAREVLQASLGDHRAKFVETVAQAMGWDTRFPAEKYQNLSDAALRRAQQRHANGLMKRAREAVDMQQQRLVADAEARGAAGLGEVKLTSSKPDEITAEDLAPVAPPNGRGLGFDPEYGKRAAAAGLTAEEKRQEAEATKPQDPERQAAAAERKVTAQKIAGELATVRDPLPQVDPKRVVDDRAALAMVKARKALQQAERAARDANKQIDVARTTVEPRAFVIETRQASDDEALKDLENDLKTVRTRAFVSEVGKMIGERESVGGHIAAGAFNSINALALAAGGSALLDRSTVDVLGTDGAARVLARRLQADLSPQEMDELRGAMERYHIDHYMRVQATDGALRDARTWHEMAQEIELGAASTGHDLMAAQELNARRREYVGKAQQVLGVALGEMEANAALVAALGRKKPEASLTVSMGKLAPEQAIAQARAIGLQRGEYRIERVGASTMLTVEAAGMDRLAKPVSRSDLARTRGALDIIEGRRDEDGWLPEGVAKRLDLGRDDMKPGVAPSLAQPFPDKPADVRQAVRDYIGARAADGDTPADILAGLLNEETIQRAGDRDAYFRAVEEVAPSKDAEGKQIRAEAHADRFAELADDYTSRGLGGKLPPLHRQKFAEDDAAADALHRALAAHPEGVAAFKPVGDLTPQEQGMLRGVFAAEFAKSAGPEAQAKQQRLAELGTNEPEREVEDMFGRGENPLWREWKAERDGLAEELNRDTMTWGKYLAVMGSPAAGYAAMQDVVRSKVVGRFAEELNRLRPAEAVKVGKTTIRGDIDHLGALNPEERERRETERKKLAGAMQARVGGKFASDDVKGKILREREAQAAIAQSQMGLFGFEEPAPKAEEGEAGPLLPELRQGERLTIGHQAEQQLQRMMGRIGANFRPGTAPVNLWRPDMSGKFVGRQRAVKLIEHSKRVALGLGVGSGKTSIALSAFTHLKAKGKAKRGLFIVPSIAQGQFHGEALNVLEPGRYRWHAEPGASREERIAAYKDPSIDFNVVTHAAFRDDMLHLAAAREGSTPDIVAEKLDGMTPEGRAAYMRDLLAAEGIDHDYLAVDEGHQLLNREGKENSRMANVIDGISDSRSYYVNLTADSVKNDASEAFDVLAKMDRARYSDRDAFMRRYGANTPAAREELRRELARHLYAGHIKPEVQVRKQDVKVALGERDRAQLAAIDKAAAAARIARMKGEVDLPALRTLAPGAFEDVPEAQHEDVARELNQSIGILRATAARHAIDGSAKVDKLSELARERAGKPGVVFAHSLARVKEIAERLTREGHRVVTLTGTDTSKEKDAKKQAFQSGKADIIICSDAGAVGANLQRGQWLAQFDTPQTAMVHNQRQGRINRIGQKNDIELLDLIADHPEEEKARKRLADKYELRAIMSDPLEGLDDRGIAGFLNRARAGKQEEAAPLFEATPDEEAPPAPEPEEQHSLF</sequence>
<evidence type="ECO:0000313" key="6">
    <source>
        <dbReference type="Proteomes" id="UP000325255"/>
    </source>
</evidence>
<dbReference type="SUPFAM" id="SSF52540">
    <property type="entry name" value="P-loop containing nucleoside triphosphate hydrolases"/>
    <property type="match status" value="2"/>
</dbReference>
<dbReference type="Gene3D" id="3.40.50.10810">
    <property type="entry name" value="Tandem AAA-ATPase domain"/>
    <property type="match status" value="1"/>
</dbReference>
<feature type="domain" description="Helicase C-terminal" evidence="4">
    <location>
        <begin position="1283"/>
        <end position="1435"/>
    </location>
</feature>
<comment type="caution">
    <text evidence="5">The sequence shown here is derived from an EMBL/GenBank/DDBJ whole genome shotgun (WGS) entry which is preliminary data.</text>
</comment>
<feature type="coiled-coil region" evidence="2">
    <location>
        <begin position="234"/>
        <end position="261"/>
    </location>
</feature>
<evidence type="ECO:0000259" key="4">
    <source>
        <dbReference type="PROSITE" id="PS51194"/>
    </source>
</evidence>
<evidence type="ECO:0000256" key="2">
    <source>
        <dbReference type="SAM" id="Coils"/>
    </source>
</evidence>
<dbReference type="CDD" id="cd18793">
    <property type="entry name" value="SF2_C_SNF"/>
    <property type="match status" value="1"/>
</dbReference>
<accession>A0A5M6IUK1</accession>
<dbReference type="InterPro" id="IPR049730">
    <property type="entry name" value="SNF2/RAD54-like_C"/>
</dbReference>
<evidence type="ECO:0000256" key="1">
    <source>
        <dbReference type="ARBA" id="ARBA00022801"/>
    </source>
</evidence>
<keyword evidence="2" id="KW-0175">Coiled coil</keyword>
<name>A0A5M6IUK1_9PROT</name>
<protein>
    <recommendedName>
        <fullName evidence="4">Helicase C-terminal domain-containing protein</fullName>
    </recommendedName>
</protein>
<reference evidence="5 6" key="1">
    <citation type="submission" date="2019-09" db="EMBL/GenBank/DDBJ databases">
        <title>Genome sequence of Rhodovastum atsumiense, a diverse member of the Acetobacteraceae family of non-sulfur purple photosynthetic bacteria.</title>
        <authorList>
            <person name="Meyer T."/>
            <person name="Kyndt J."/>
        </authorList>
    </citation>
    <scope>NUCLEOTIDE SEQUENCE [LARGE SCALE GENOMIC DNA]</scope>
    <source>
        <strain evidence="5 6">DSM 21279</strain>
    </source>
</reference>
<dbReference type="Pfam" id="PF04851">
    <property type="entry name" value="ResIII"/>
    <property type="match status" value="1"/>
</dbReference>
<dbReference type="RefSeq" id="WP_150041403.1">
    <property type="nucleotide sequence ID" value="NZ_VWPK01000019.1"/>
</dbReference>
<organism evidence="5 6">
    <name type="scientific">Rhodovastum atsumiense</name>
    <dbReference type="NCBI Taxonomy" id="504468"/>
    <lineage>
        <taxon>Bacteria</taxon>
        <taxon>Pseudomonadati</taxon>
        <taxon>Pseudomonadota</taxon>
        <taxon>Alphaproteobacteria</taxon>
        <taxon>Acetobacterales</taxon>
        <taxon>Acetobacteraceae</taxon>
        <taxon>Rhodovastum</taxon>
    </lineage>
</organism>
<feature type="compositionally biased region" description="Basic and acidic residues" evidence="3">
    <location>
        <begin position="15"/>
        <end position="46"/>
    </location>
</feature>
<dbReference type="InterPro" id="IPR001650">
    <property type="entry name" value="Helicase_C-like"/>
</dbReference>
<feature type="region of interest" description="Disordered" evidence="3">
    <location>
        <begin position="1448"/>
        <end position="1477"/>
    </location>
</feature>
<dbReference type="InterPro" id="IPR038718">
    <property type="entry name" value="SNF2-like_sf"/>
</dbReference>
<dbReference type="EMBL" id="VWPK01000019">
    <property type="protein sequence ID" value="KAA5611629.1"/>
    <property type="molecule type" value="Genomic_DNA"/>
</dbReference>
<dbReference type="Gene3D" id="3.40.50.300">
    <property type="entry name" value="P-loop containing nucleotide triphosphate hydrolases"/>
    <property type="match status" value="1"/>
</dbReference>
<dbReference type="PANTHER" id="PTHR10799">
    <property type="entry name" value="SNF2/RAD54 HELICASE FAMILY"/>
    <property type="match status" value="1"/>
</dbReference>
<evidence type="ECO:0000256" key="3">
    <source>
        <dbReference type="SAM" id="MobiDB-lite"/>
    </source>
</evidence>
<dbReference type="GO" id="GO:0005524">
    <property type="term" value="F:ATP binding"/>
    <property type="evidence" value="ECO:0007669"/>
    <property type="project" value="InterPro"/>
</dbReference>
<proteinExistence type="predicted"/>
<dbReference type="PROSITE" id="PS51194">
    <property type="entry name" value="HELICASE_CTER"/>
    <property type="match status" value="1"/>
</dbReference>
<evidence type="ECO:0000313" key="5">
    <source>
        <dbReference type="EMBL" id="KAA5611629.1"/>
    </source>
</evidence>
<dbReference type="GO" id="GO:0016787">
    <property type="term" value="F:hydrolase activity"/>
    <property type="evidence" value="ECO:0007669"/>
    <property type="project" value="UniProtKB-KW"/>
</dbReference>
<gene>
    <name evidence="5" type="ORF">F1189_13800</name>
</gene>
<dbReference type="GO" id="GO:0003677">
    <property type="term" value="F:DNA binding"/>
    <property type="evidence" value="ECO:0007669"/>
    <property type="project" value="InterPro"/>
</dbReference>
<feature type="region of interest" description="Disordered" evidence="3">
    <location>
        <begin position="130"/>
        <end position="197"/>
    </location>
</feature>
<feature type="region of interest" description="Disordered" evidence="3">
    <location>
        <begin position="15"/>
        <end position="47"/>
    </location>
</feature>
<dbReference type="Proteomes" id="UP000325255">
    <property type="component" value="Unassembled WGS sequence"/>
</dbReference>
<dbReference type="InterPro" id="IPR006935">
    <property type="entry name" value="Helicase/UvrB_N"/>
</dbReference>
<dbReference type="Pfam" id="PF00271">
    <property type="entry name" value="Helicase_C"/>
    <property type="match status" value="1"/>
</dbReference>
<dbReference type="OrthoDB" id="9814088at2"/>
<dbReference type="InterPro" id="IPR027417">
    <property type="entry name" value="P-loop_NTPase"/>
</dbReference>